<dbReference type="PANTHER" id="PTHR47377">
    <property type="entry name" value="RHODANESE-LIKE DOMAIN-CONTAINING PROTEIN 4, CHLOROPLASTIC"/>
    <property type="match status" value="1"/>
</dbReference>
<reference evidence="3" key="1">
    <citation type="submission" date="2019-03" db="EMBL/GenBank/DDBJ databases">
        <title>Afifella sp. nov., isolated from activated sludge.</title>
        <authorList>
            <person name="Li Q."/>
            <person name="Liu Y."/>
        </authorList>
    </citation>
    <scope>NUCLEOTIDE SEQUENCE</scope>
    <source>
        <strain evidence="3">L72</strain>
    </source>
</reference>
<dbReference type="Pfam" id="PF00581">
    <property type="entry name" value="Rhodanese"/>
    <property type="match status" value="1"/>
</dbReference>
<dbReference type="InterPro" id="IPR044240">
    <property type="entry name" value="STR4-like"/>
</dbReference>
<dbReference type="RefSeq" id="WP_161141676.1">
    <property type="nucleotide sequence ID" value="NZ_SPKJ01000069.1"/>
</dbReference>
<evidence type="ECO:0000259" key="2">
    <source>
        <dbReference type="PROSITE" id="PS50206"/>
    </source>
</evidence>
<dbReference type="AlphaFoldDB" id="A0A964T6I9"/>
<sequence length="145" mass="15568">MTKAPYAGDVTPEAAWKALKNNSKAVLVDVRTVAEWNFVGIPDLEPIGRKPVTIEWQFFPSGSPNPAFQPSLERTLEALGADRDAPVYFLCRSGGRSAAAAAAMTRAGFSQCFNVTGGFEGPRDESGHRGTIEGWKASGLPWSQP</sequence>
<evidence type="ECO:0000256" key="1">
    <source>
        <dbReference type="SAM" id="MobiDB-lite"/>
    </source>
</evidence>
<dbReference type="SMART" id="SM00450">
    <property type="entry name" value="RHOD"/>
    <property type="match status" value="1"/>
</dbReference>
<dbReference type="Gene3D" id="3.40.250.10">
    <property type="entry name" value="Rhodanese-like domain"/>
    <property type="match status" value="1"/>
</dbReference>
<dbReference type="EMBL" id="SPKJ01000069">
    <property type="protein sequence ID" value="MYZ49335.1"/>
    <property type="molecule type" value="Genomic_DNA"/>
</dbReference>
<evidence type="ECO:0000313" key="3">
    <source>
        <dbReference type="EMBL" id="MYZ49335.1"/>
    </source>
</evidence>
<dbReference type="PANTHER" id="PTHR47377:SF1">
    <property type="entry name" value="RHODANESE-LIKE DOMAIN-CONTAINING PROTEIN 4, CHLOROPLASTIC"/>
    <property type="match status" value="1"/>
</dbReference>
<proteinExistence type="predicted"/>
<evidence type="ECO:0000313" key="4">
    <source>
        <dbReference type="Proteomes" id="UP000773614"/>
    </source>
</evidence>
<name>A0A964T6I9_9HYPH</name>
<comment type="caution">
    <text evidence="3">The sequence shown here is derived from an EMBL/GenBank/DDBJ whole genome shotgun (WGS) entry which is preliminary data.</text>
</comment>
<dbReference type="InterPro" id="IPR001763">
    <property type="entry name" value="Rhodanese-like_dom"/>
</dbReference>
<gene>
    <name evidence="3" type="ORF">E4O86_16620</name>
</gene>
<dbReference type="CDD" id="cd01522">
    <property type="entry name" value="RHOD_1"/>
    <property type="match status" value="1"/>
</dbReference>
<organism evidence="3 4">
    <name type="scientific">Propylenella binzhouense</name>
    <dbReference type="NCBI Taxonomy" id="2555902"/>
    <lineage>
        <taxon>Bacteria</taxon>
        <taxon>Pseudomonadati</taxon>
        <taxon>Pseudomonadota</taxon>
        <taxon>Alphaproteobacteria</taxon>
        <taxon>Hyphomicrobiales</taxon>
        <taxon>Propylenellaceae</taxon>
        <taxon>Propylenella</taxon>
    </lineage>
</organism>
<accession>A0A964T6I9</accession>
<feature type="compositionally biased region" description="Basic and acidic residues" evidence="1">
    <location>
        <begin position="122"/>
        <end position="131"/>
    </location>
</feature>
<dbReference type="OrthoDB" id="9815890at2"/>
<dbReference type="Proteomes" id="UP000773614">
    <property type="component" value="Unassembled WGS sequence"/>
</dbReference>
<keyword evidence="4" id="KW-1185">Reference proteome</keyword>
<dbReference type="PROSITE" id="PS50206">
    <property type="entry name" value="RHODANESE_3"/>
    <property type="match status" value="1"/>
</dbReference>
<dbReference type="SUPFAM" id="SSF52821">
    <property type="entry name" value="Rhodanese/Cell cycle control phosphatase"/>
    <property type="match status" value="1"/>
</dbReference>
<feature type="region of interest" description="Disordered" evidence="1">
    <location>
        <begin position="122"/>
        <end position="145"/>
    </location>
</feature>
<dbReference type="InterPro" id="IPR036873">
    <property type="entry name" value="Rhodanese-like_dom_sf"/>
</dbReference>
<feature type="domain" description="Rhodanese" evidence="2">
    <location>
        <begin position="21"/>
        <end position="131"/>
    </location>
</feature>
<protein>
    <submittedName>
        <fullName evidence="3">Rhodanese-like domain-containing protein</fullName>
    </submittedName>
</protein>